<gene>
    <name evidence="2" type="ORF">AQJ11_19295</name>
</gene>
<dbReference type="Proteomes" id="UP000053398">
    <property type="component" value="Unassembled WGS sequence"/>
</dbReference>
<protein>
    <submittedName>
        <fullName evidence="2">Uncharacterized protein</fullName>
    </submittedName>
</protein>
<name>A0A101Q994_STRCK</name>
<reference evidence="2 3" key="1">
    <citation type="submission" date="2015-10" db="EMBL/GenBank/DDBJ databases">
        <title>Draft genome sequence of Streptomyces corchorusii DSM 40340, type strain for the species Streptomyces corchorusii.</title>
        <authorList>
            <person name="Ruckert C."/>
            <person name="Winkler A."/>
            <person name="Kalinowski J."/>
            <person name="Kampfer P."/>
            <person name="Glaeser S."/>
        </authorList>
    </citation>
    <scope>NUCLEOTIDE SEQUENCE [LARGE SCALE GENOMIC DNA]</scope>
    <source>
        <strain evidence="2 3">DSM 40340</strain>
    </source>
</reference>
<evidence type="ECO:0000313" key="2">
    <source>
        <dbReference type="EMBL" id="KUN25561.1"/>
    </source>
</evidence>
<evidence type="ECO:0000313" key="3">
    <source>
        <dbReference type="Proteomes" id="UP000053398"/>
    </source>
</evidence>
<organism evidence="2 3">
    <name type="scientific">Streptomyces corchorusii</name>
    <name type="common">Streptomyces chibaensis</name>
    <dbReference type="NCBI Taxonomy" id="1903"/>
    <lineage>
        <taxon>Bacteria</taxon>
        <taxon>Bacillati</taxon>
        <taxon>Actinomycetota</taxon>
        <taxon>Actinomycetes</taxon>
        <taxon>Kitasatosporales</taxon>
        <taxon>Streptomycetaceae</taxon>
        <taxon>Streptomyces</taxon>
    </lineage>
</organism>
<comment type="caution">
    <text evidence="2">The sequence shown here is derived from an EMBL/GenBank/DDBJ whole genome shotgun (WGS) entry which is preliminary data.</text>
</comment>
<proteinExistence type="predicted"/>
<sequence length="101" mass="10812">MASGASVRVRNHGERWSGAVVEQNTLPSAPAVFHSRPVSRTSVRMPAWPRRRAATAPPYPEPATIAGELSAAAGSTARADWRPIRVRPRVAAVCSATTPRM</sequence>
<dbReference type="AlphaFoldDB" id="A0A101Q994"/>
<dbReference type="EMBL" id="LMWP01000019">
    <property type="protein sequence ID" value="KUN25561.1"/>
    <property type="molecule type" value="Genomic_DNA"/>
</dbReference>
<keyword evidence="3" id="KW-1185">Reference proteome</keyword>
<accession>A0A101Q994</accession>
<evidence type="ECO:0000256" key="1">
    <source>
        <dbReference type="SAM" id="MobiDB-lite"/>
    </source>
</evidence>
<feature type="region of interest" description="Disordered" evidence="1">
    <location>
        <begin position="37"/>
        <end position="61"/>
    </location>
</feature>